<protein>
    <submittedName>
        <fullName evidence="2 3">Uncharacterized protein</fullName>
    </submittedName>
</protein>
<dbReference type="EMBL" id="ATLV01015011">
    <property type="status" value="NOT_ANNOTATED_CDS"/>
    <property type="molecule type" value="Genomic_DNA"/>
</dbReference>
<gene>
    <name evidence="2" type="ORF">ZHAS_00007288</name>
</gene>
<name>A0A084VPL5_ANOSI</name>
<reference evidence="3" key="2">
    <citation type="submission" date="2020-05" db="UniProtKB">
        <authorList>
            <consortium name="EnsemblMetazoa"/>
        </authorList>
    </citation>
    <scope>IDENTIFICATION</scope>
</reference>
<evidence type="ECO:0000313" key="2">
    <source>
        <dbReference type="EMBL" id="KFB39909.1"/>
    </source>
</evidence>
<evidence type="ECO:0000313" key="3">
    <source>
        <dbReference type="EnsemblMetazoa" id="ASIC007288-PA"/>
    </source>
</evidence>
<sequence>MRTVGGVENIKWEHNSMEDDDDDDDSQMGNSTLAQWPVDCSNILFLGMIGIPDAKSTNTYKGNGQIRLLVSDCYWINASAKRGRSKEGVAGLYWNE</sequence>
<feature type="region of interest" description="Disordered" evidence="1">
    <location>
        <begin position="1"/>
        <end position="31"/>
    </location>
</feature>
<dbReference type="AlphaFoldDB" id="A0A084VPL5"/>
<dbReference type="EnsemblMetazoa" id="ASIC007288-RA">
    <property type="protein sequence ID" value="ASIC007288-PA"/>
    <property type="gene ID" value="ASIC007288"/>
</dbReference>
<dbReference type="VEuPathDB" id="VectorBase:ASIC007288"/>
<reference evidence="2 4" key="1">
    <citation type="journal article" date="2014" name="BMC Genomics">
        <title>Genome sequence of Anopheles sinensis provides insight into genetics basis of mosquito competence for malaria parasites.</title>
        <authorList>
            <person name="Zhou D."/>
            <person name="Zhang D."/>
            <person name="Ding G."/>
            <person name="Shi L."/>
            <person name="Hou Q."/>
            <person name="Ye Y."/>
            <person name="Xu Y."/>
            <person name="Zhou H."/>
            <person name="Xiong C."/>
            <person name="Li S."/>
            <person name="Yu J."/>
            <person name="Hong S."/>
            <person name="Yu X."/>
            <person name="Zou P."/>
            <person name="Chen C."/>
            <person name="Chang X."/>
            <person name="Wang W."/>
            <person name="Lv Y."/>
            <person name="Sun Y."/>
            <person name="Ma L."/>
            <person name="Shen B."/>
            <person name="Zhu C."/>
        </authorList>
    </citation>
    <scope>NUCLEOTIDE SEQUENCE [LARGE SCALE GENOMIC DNA]</scope>
</reference>
<keyword evidence="4" id="KW-1185">Reference proteome</keyword>
<accession>A0A084VPL5</accession>
<dbReference type="Proteomes" id="UP000030765">
    <property type="component" value="Unassembled WGS sequence"/>
</dbReference>
<evidence type="ECO:0000256" key="1">
    <source>
        <dbReference type="SAM" id="MobiDB-lite"/>
    </source>
</evidence>
<proteinExistence type="predicted"/>
<evidence type="ECO:0000313" key="4">
    <source>
        <dbReference type="Proteomes" id="UP000030765"/>
    </source>
</evidence>
<organism evidence="2">
    <name type="scientific">Anopheles sinensis</name>
    <name type="common">Mosquito</name>
    <dbReference type="NCBI Taxonomy" id="74873"/>
    <lineage>
        <taxon>Eukaryota</taxon>
        <taxon>Metazoa</taxon>
        <taxon>Ecdysozoa</taxon>
        <taxon>Arthropoda</taxon>
        <taxon>Hexapoda</taxon>
        <taxon>Insecta</taxon>
        <taxon>Pterygota</taxon>
        <taxon>Neoptera</taxon>
        <taxon>Endopterygota</taxon>
        <taxon>Diptera</taxon>
        <taxon>Nematocera</taxon>
        <taxon>Culicoidea</taxon>
        <taxon>Culicidae</taxon>
        <taxon>Anophelinae</taxon>
        <taxon>Anopheles</taxon>
    </lineage>
</organism>
<dbReference type="EMBL" id="KE524999">
    <property type="protein sequence ID" value="KFB39909.1"/>
    <property type="molecule type" value="Genomic_DNA"/>
</dbReference>